<comment type="caution">
    <text evidence="3">The sequence shown here is derived from an EMBL/GenBank/DDBJ whole genome shotgun (WGS) entry which is preliminary data.</text>
</comment>
<evidence type="ECO:0000313" key="4">
    <source>
        <dbReference type="Proteomes" id="UP000012589"/>
    </source>
</evidence>
<evidence type="ECO:0000313" key="3">
    <source>
        <dbReference type="EMBL" id="EMZ24175.1"/>
    </source>
</evidence>
<sequence>MLFAAVIGLSVFLSSNLGFVYTNTPFGGRYRADVFNVRTLVDLGGLAIFYAYHIQRLHLRSQQDLARMETILFHQYEQYEQSQETLELIHFKYHDLKHHIHALRAEENADKRSEYLDQMEEDIKSYGAQQHTGNSVLDTLLTSKSLNCLQHGIEMTIVADGALLDFMDVMDICSIFGNALDNAIEYEKKLEDQEKRMIHVSVFSQRDFLIIRIENYCEQQLQFKKEFPVTTKAQHQFHGYGLKSVRHTVHKYGGEVDISLKNNWFGLKILIPL</sequence>
<dbReference type="Proteomes" id="UP000012589">
    <property type="component" value="Unassembled WGS sequence"/>
</dbReference>
<name>N2ADE4_9FIRM</name>
<dbReference type="AlphaFoldDB" id="N2ADE4"/>
<dbReference type="GO" id="GO:0042802">
    <property type="term" value="F:identical protein binding"/>
    <property type="evidence" value="ECO:0007669"/>
    <property type="project" value="TreeGrafter"/>
</dbReference>
<proteinExistence type="predicted"/>
<dbReference type="CDD" id="cd16935">
    <property type="entry name" value="HATPase_AgrC-ComD-like"/>
    <property type="match status" value="1"/>
</dbReference>
<keyword evidence="1" id="KW-0812">Transmembrane</keyword>
<dbReference type="Pfam" id="PF14501">
    <property type="entry name" value="HATPase_c_5"/>
    <property type="match status" value="1"/>
</dbReference>
<keyword evidence="4" id="KW-1185">Reference proteome</keyword>
<dbReference type="eggNOG" id="COG3290">
    <property type="taxonomic scope" value="Bacteria"/>
</dbReference>
<feature type="domain" description="Sensor histidine kinase NatK-like C-terminal" evidence="2">
    <location>
        <begin position="167"/>
        <end position="272"/>
    </location>
</feature>
<dbReference type="EMBL" id="AQFT01000100">
    <property type="protein sequence ID" value="EMZ24175.1"/>
    <property type="molecule type" value="Genomic_DNA"/>
</dbReference>
<dbReference type="InterPro" id="IPR036890">
    <property type="entry name" value="HATPase_C_sf"/>
</dbReference>
<dbReference type="PATRIC" id="fig|1235802.3.peg.3637"/>
<dbReference type="PANTHER" id="PTHR40448:SF1">
    <property type="entry name" value="TWO-COMPONENT SENSOR HISTIDINE KINASE"/>
    <property type="match status" value="1"/>
</dbReference>
<organism evidence="3 4">
    <name type="scientific">Eubacterium plexicaudatum ASF492</name>
    <dbReference type="NCBI Taxonomy" id="1235802"/>
    <lineage>
        <taxon>Bacteria</taxon>
        <taxon>Bacillati</taxon>
        <taxon>Bacillota</taxon>
        <taxon>Clostridia</taxon>
        <taxon>Eubacteriales</taxon>
        <taxon>Eubacteriaceae</taxon>
        <taxon>Eubacterium</taxon>
    </lineage>
</organism>
<evidence type="ECO:0000259" key="2">
    <source>
        <dbReference type="Pfam" id="PF14501"/>
    </source>
</evidence>
<dbReference type="STRING" id="1235802.C823_03453"/>
<evidence type="ECO:0000256" key="1">
    <source>
        <dbReference type="SAM" id="Phobius"/>
    </source>
</evidence>
<accession>N2ADE4</accession>
<keyword evidence="1" id="KW-1133">Transmembrane helix</keyword>
<feature type="transmembrane region" description="Helical" evidence="1">
    <location>
        <begin position="34"/>
        <end position="52"/>
    </location>
</feature>
<keyword evidence="1" id="KW-0472">Membrane</keyword>
<dbReference type="SUPFAM" id="SSF55874">
    <property type="entry name" value="ATPase domain of HSP90 chaperone/DNA topoisomerase II/histidine kinase"/>
    <property type="match status" value="1"/>
</dbReference>
<gene>
    <name evidence="3" type="ORF">C823_03453</name>
</gene>
<reference evidence="3 4" key="1">
    <citation type="journal article" date="2014" name="Genome Announc.">
        <title>Draft genome sequences of the altered schaedler flora, a defined bacterial community from gnotobiotic mice.</title>
        <authorList>
            <person name="Wannemuehler M.J."/>
            <person name="Overstreet A.M."/>
            <person name="Ward D.V."/>
            <person name="Phillips G.J."/>
        </authorList>
    </citation>
    <scope>NUCLEOTIDE SEQUENCE [LARGE SCALE GENOMIC DNA]</scope>
    <source>
        <strain evidence="3 4">ASF492</strain>
    </source>
</reference>
<dbReference type="PANTHER" id="PTHR40448">
    <property type="entry name" value="TWO-COMPONENT SENSOR HISTIDINE KINASE"/>
    <property type="match status" value="1"/>
</dbReference>
<protein>
    <recommendedName>
        <fullName evidence="2">Sensor histidine kinase NatK-like C-terminal domain-containing protein</fullName>
    </recommendedName>
</protein>
<dbReference type="HOGENOM" id="CLU_982973_0_0_9"/>
<dbReference type="InterPro" id="IPR032834">
    <property type="entry name" value="NatK-like_C"/>
</dbReference>
<dbReference type="Gene3D" id="3.30.565.10">
    <property type="entry name" value="Histidine kinase-like ATPase, C-terminal domain"/>
    <property type="match status" value="1"/>
</dbReference>